<dbReference type="SUPFAM" id="SSF46894">
    <property type="entry name" value="C-terminal effector domain of the bipartite response regulators"/>
    <property type="match status" value="1"/>
</dbReference>
<dbReference type="PRINTS" id="PR00038">
    <property type="entry name" value="HTHLUXR"/>
</dbReference>
<dbReference type="GO" id="GO:0006355">
    <property type="term" value="P:regulation of DNA-templated transcription"/>
    <property type="evidence" value="ECO:0007669"/>
    <property type="project" value="InterPro"/>
</dbReference>
<dbReference type="CDD" id="cd06170">
    <property type="entry name" value="LuxR_C_like"/>
    <property type="match status" value="1"/>
</dbReference>
<dbReference type="RefSeq" id="WP_113607180.1">
    <property type="nucleotide sequence ID" value="NZ_POAF01000003.1"/>
</dbReference>
<name>A0A365YGU8_9MICC</name>
<gene>
    <name evidence="4" type="ORF">C1H84_08890</name>
</gene>
<protein>
    <recommendedName>
        <fullName evidence="3">HTH luxR-type domain-containing protein</fullName>
    </recommendedName>
</protein>
<dbReference type="Proteomes" id="UP000252167">
    <property type="component" value="Unassembled WGS sequence"/>
</dbReference>
<dbReference type="PANTHER" id="PTHR16305:SF28">
    <property type="entry name" value="GUANYLATE CYCLASE DOMAIN-CONTAINING PROTEIN"/>
    <property type="match status" value="1"/>
</dbReference>
<dbReference type="Gene3D" id="1.10.10.10">
    <property type="entry name" value="Winged helix-like DNA-binding domain superfamily/Winged helix DNA-binding domain"/>
    <property type="match status" value="1"/>
</dbReference>
<dbReference type="PANTHER" id="PTHR16305">
    <property type="entry name" value="TESTICULAR SOLUBLE ADENYLYL CYCLASE"/>
    <property type="match status" value="1"/>
</dbReference>
<evidence type="ECO:0000256" key="2">
    <source>
        <dbReference type="ARBA" id="ARBA00022840"/>
    </source>
</evidence>
<feature type="domain" description="HTH luxR-type" evidence="3">
    <location>
        <begin position="870"/>
        <end position="935"/>
    </location>
</feature>
<dbReference type="GO" id="GO:0005737">
    <property type="term" value="C:cytoplasm"/>
    <property type="evidence" value="ECO:0007669"/>
    <property type="project" value="TreeGrafter"/>
</dbReference>
<evidence type="ECO:0000313" key="5">
    <source>
        <dbReference type="Proteomes" id="UP000252167"/>
    </source>
</evidence>
<dbReference type="InterPro" id="IPR041664">
    <property type="entry name" value="AAA_16"/>
</dbReference>
<dbReference type="SMART" id="SM00421">
    <property type="entry name" value="HTH_LUXR"/>
    <property type="match status" value="1"/>
</dbReference>
<reference evidence="4 5" key="1">
    <citation type="submission" date="2018-01" db="EMBL/GenBank/DDBJ databases">
        <title>Glutamicibacter soli strain NHPC-3 Whole genome sequence and assembly.</title>
        <authorList>
            <person name="Choudhury P."/>
            <person name="Gupta D."/>
            <person name="Sengupta K."/>
            <person name="Jawed A."/>
            <person name="Sultana N."/>
            <person name="Saha P."/>
        </authorList>
    </citation>
    <scope>NUCLEOTIDE SEQUENCE [LARGE SCALE GENOMIC DNA]</scope>
    <source>
        <strain evidence="4 5">NHPC-3</strain>
    </source>
</reference>
<keyword evidence="5" id="KW-1185">Reference proteome</keyword>
<sequence>MDIECDPWTTLRSAMGRAEDSPAATYALLGDPGIGKTHLLGRLHEHAAGQGWISLRVCAYEHDRDMPYALLRTLLGVLDGTDSQPMVRAATDQLHSLLDELVFAGSGESAPAVNYLPVHVFTGLLRTLTRCAPLLLTVDDAHLADVESLIALSMAARHLAGSRLLLICASRTQPWQQSTELASTVGNLVSAQDGTICELEPQRGTRLVELVVSLLGATPEARLCGYLSERTRGNALLVRETLNALKAAGAVRLEQGHAYLVDDVPPMFTRREALLHQVFAEDVDGRELAQLISVFGRVDLDYLPLLARLHDAPEEQVRQAFDSLVSGGVLVPGQAGWYEFNHPLIGELLYEDIGPAERRSIHAKIAGYFNGASTSLRMPQPERVRHQIEGASRGDEQAIAAALRTAEQTLGTSPLTAARWYERALQIMPIGHEARAEVFSRQASACWKGARPAQALEPGLRSLQLLGPGRMLDRTVATLVNCYNSMSRLEEAETLLAEKMPELRDRAPFIAQRAAVASRLGNTKAARRLLAQAWELVAESEPASQVIAYTFLWQVEYCLGDYARMLEARKQLEELANSESLQEGSRASALESAAHLAALAGDTQAAHAYWCRSQNHSCRAGFADLGGQAVVAQVLADFGQGRWDEAERLIAREAVQLEFSDLHSNLFRLRLIEVQILMARTDFRRASEVLQQIRPESAGHVEYAIWQAVGAQLEVAMANPIQAVAELHDLLAKARHTGWHEVATLALVGLLEAALAAEDRGQTELLAQQLAEHARRTGLPRDIQLSALYLALAGVASDSLYALADTELWEGEYFIAQARCALGLWGIDPQENLAAARKAFERMRATVWTKRVENAARRQSVVLERPATARSSAAQTLNDTELKLVQLLCEGMSNRQIAEVLSYSAKTIESYLTKLYRKSGCASRVELIVAFERGDLVLA</sequence>
<dbReference type="SUPFAM" id="SSF52540">
    <property type="entry name" value="P-loop containing nucleoside triphosphate hydrolases"/>
    <property type="match status" value="1"/>
</dbReference>
<dbReference type="InterPro" id="IPR016032">
    <property type="entry name" value="Sig_transdc_resp-reg_C-effctor"/>
</dbReference>
<dbReference type="InterPro" id="IPR027417">
    <property type="entry name" value="P-loop_NTPase"/>
</dbReference>
<evidence type="ECO:0000313" key="4">
    <source>
        <dbReference type="EMBL" id="RBM01935.1"/>
    </source>
</evidence>
<dbReference type="EMBL" id="POAF01000003">
    <property type="protein sequence ID" value="RBM01935.1"/>
    <property type="molecule type" value="Genomic_DNA"/>
</dbReference>
<dbReference type="Gene3D" id="1.25.40.10">
    <property type="entry name" value="Tetratricopeptide repeat domain"/>
    <property type="match status" value="1"/>
</dbReference>
<proteinExistence type="predicted"/>
<evidence type="ECO:0000256" key="1">
    <source>
        <dbReference type="ARBA" id="ARBA00022741"/>
    </source>
</evidence>
<keyword evidence="2" id="KW-0067">ATP-binding</keyword>
<dbReference type="InterPro" id="IPR011990">
    <property type="entry name" value="TPR-like_helical_dom_sf"/>
</dbReference>
<dbReference type="Pfam" id="PF13191">
    <property type="entry name" value="AAA_16"/>
    <property type="match status" value="1"/>
</dbReference>
<dbReference type="SUPFAM" id="SSF48452">
    <property type="entry name" value="TPR-like"/>
    <property type="match status" value="1"/>
</dbReference>
<dbReference type="GO" id="GO:0004016">
    <property type="term" value="F:adenylate cyclase activity"/>
    <property type="evidence" value="ECO:0007669"/>
    <property type="project" value="TreeGrafter"/>
</dbReference>
<comment type="caution">
    <text evidence="4">The sequence shown here is derived from an EMBL/GenBank/DDBJ whole genome shotgun (WGS) entry which is preliminary data.</text>
</comment>
<accession>A0A365YGU8</accession>
<dbReference type="GO" id="GO:0005524">
    <property type="term" value="F:ATP binding"/>
    <property type="evidence" value="ECO:0007669"/>
    <property type="project" value="UniProtKB-KW"/>
</dbReference>
<dbReference type="GO" id="GO:0003677">
    <property type="term" value="F:DNA binding"/>
    <property type="evidence" value="ECO:0007669"/>
    <property type="project" value="InterPro"/>
</dbReference>
<dbReference type="InterPro" id="IPR000792">
    <property type="entry name" value="Tscrpt_reg_LuxR_C"/>
</dbReference>
<dbReference type="AlphaFoldDB" id="A0A365YGU8"/>
<dbReference type="Pfam" id="PF00196">
    <property type="entry name" value="GerE"/>
    <property type="match status" value="1"/>
</dbReference>
<dbReference type="PROSITE" id="PS50043">
    <property type="entry name" value="HTH_LUXR_2"/>
    <property type="match status" value="1"/>
</dbReference>
<evidence type="ECO:0000259" key="3">
    <source>
        <dbReference type="PROSITE" id="PS50043"/>
    </source>
</evidence>
<organism evidence="4 5">
    <name type="scientific">Glutamicibacter soli</name>
    <dbReference type="NCBI Taxonomy" id="453836"/>
    <lineage>
        <taxon>Bacteria</taxon>
        <taxon>Bacillati</taxon>
        <taxon>Actinomycetota</taxon>
        <taxon>Actinomycetes</taxon>
        <taxon>Micrococcales</taxon>
        <taxon>Micrococcaceae</taxon>
        <taxon>Glutamicibacter</taxon>
    </lineage>
</organism>
<keyword evidence="1" id="KW-0547">Nucleotide-binding</keyword>
<dbReference type="InterPro" id="IPR036388">
    <property type="entry name" value="WH-like_DNA-bd_sf"/>
</dbReference>